<feature type="compositionally biased region" description="Low complexity" evidence="2">
    <location>
        <begin position="170"/>
        <end position="191"/>
    </location>
</feature>
<reference evidence="4 5" key="1">
    <citation type="submission" date="2021-03" db="EMBL/GenBank/DDBJ databases">
        <authorList>
            <person name="King G.J."/>
            <person name="Bancroft I."/>
            <person name="Baten A."/>
            <person name="Bloomfield J."/>
            <person name="Borpatragohain P."/>
            <person name="He Z."/>
            <person name="Irish N."/>
            <person name="Irwin J."/>
            <person name="Liu K."/>
            <person name="Mauleon R.P."/>
            <person name="Moore J."/>
            <person name="Morris R."/>
            <person name="Ostergaard L."/>
            <person name="Wang B."/>
            <person name="Wells R."/>
        </authorList>
    </citation>
    <scope>NUCLEOTIDE SEQUENCE [LARGE SCALE GENOMIC DNA]</scope>
    <source>
        <strain evidence="4">R-o-18</strain>
        <tissue evidence="4">Leaf</tissue>
    </source>
</reference>
<sequence>MPPRRALFGRRGGPNLPISISSSSDSSPPSTPTPLPTASFDATPSGSSFETDPSEGSYNQTPVHMPLSPDPYFMDIEVDVVHDSPVHGDHYAAPASPAAHIPPAPTAPIPAAQPQPAPTDPAIVALLELMAEMVNLQHQALNAQREAQLEFHRLADLVERAVNVEEAIAAERASSSHSAQPRRPSVQSQPQPHSPMPRGRGGRAFRGGRSGDPRPRTPTCFTCGQLGHVRRDCPTVGQFQPAVPSHITCFTCGERGHYTISCPHTHLAQPVVTSAQPVVPVNPPLPLPPAKRQATAGRAYALELPGPSGPPQGPISVQLQAYHGEEDQLRPSSPLVHLVSDCPYRTFDNDGDANSLVSVNLRRETLKSFGRKERPTSGSILLSLQQKKIGLFTQNNQRTVLLLEQPIDCSSPPYTDPPPAIFSKQTTKSLILNRFKCTPPPQVQQQTSASYPWPREQEGELIDLDSPLLLDFNCEGWDKGTAARYNALLRVDMLPTRFCHTETLADLGIDEDVFETLHAIGIAPLCYTSHELYPDLVRQMLATATITYEGSDAPSYANCSFSFMADGEYCRLSLDKLNEIYEMAAEPKGVAVAKKFSPSNAFWDCIANGNFTAGKVYQSQIRNPALRVIAKIISNLLFAKELTSKVTNGELQTLYTGIEDEIRASGSGIPIQRVKTNPGFNFITMICERRQCLMHGSKKKDRSGSLLTPLFKHFDIDLTKYSVNKEVQYLDIRYLMACHIMRDEETYSFYDKAGTQLFTKLPHPEITRFSVFENIRFLPPPELLCTDPRAAVPDEDMDDVEDITPEADPSYDLGELADVTDDQAYRRWMVDSQRKNNSLMRRILHLVTGGCIGGSAQRQSTTDRPPRSHRPGKEPMGTGPFSEEVHRSRNRRSFDPAESGESD</sequence>
<dbReference type="SMART" id="SM00343">
    <property type="entry name" value="ZnF_C2HC"/>
    <property type="match status" value="2"/>
</dbReference>
<dbReference type="InterPro" id="IPR051714">
    <property type="entry name" value="Znf_CCHC_NABP"/>
</dbReference>
<feature type="compositionally biased region" description="Low complexity" evidence="2">
    <location>
        <begin position="16"/>
        <end position="28"/>
    </location>
</feature>
<keyword evidence="5" id="KW-1185">Reference proteome</keyword>
<protein>
    <recommendedName>
        <fullName evidence="3">CCHC-type domain-containing protein</fullName>
    </recommendedName>
</protein>
<comment type="caution">
    <text evidence="4">The sequence shown here is derived from an EMBL/GenBank/DDBJ whole genome shotgun (WGS) entry which is preliminary data.</text>
</comment>
<feature type="region of interest" description="Disordered" evidence="2">
    <location>
        <begin position="85"/>
        <end position="117"/>
    </location>
</feature>
<keyword evidence="1" id="KW-0479">Metal-binding</keyword>
<dbReference type="EMBL" id="JADBGQ010000005">
    <property type="protein sequence ID" value="KAG5396873.1"/>
    <property type="molecule type" value="Genomic_DNA"/>
</dbReference>
<dbReference type="InterPro" id="IPR036875">
    <property type="entry name" value="Znf_CCHC_sf"/>
</dbReference>
<feature type="domain" description="CCHC-type" evidence="3">
    <location>
        <begin position="220"/>
        <end position="234"/>
    </location>
</feature>
<dbReference type="InterPro" id="IPR004312">
    <property type="entry name" value="ATHILA_Orf1_C"/>
</dbReference>
<organism evidence="4 5">
    <name type="scientific">Brassica rapa subsp. trilocularis</name>
    <dbReference type="NCBI Taxonomy" id="1813537"/>
    <lineage>
        <taxon>Eukaryota</taxon>
        <taxon>Viridiplantae</taxon>
        <taxon>Streptophyta</taxon>
        <taxon>Embryophyta</taxon>
        <taxon>Tracheophyta</taxon>
        <taxon>Spermatophyta</taxon>
        <taxon>Magnoliopsida</taxon>
        <taxon>eudicotyledons</taxon>
        <taxon>Gunneridae</taxon>
        <taxon>Pentapetalae</taxon>
        <taxon>rosids</taxon>
        <taxon>malvids</taxon>
        <taxon>Brassicales</taxon>
        <taxon>Brassicaceae</taxon>
        <taxon>Brassiceae</taxon>
        <taxon>Brassica</taxon>
    </lineage>
</organism>
<dbReference type="PANTHER" id="PTHR23002">
    <property type="entry name" value="ZINC FINGER CCHC DOMAIN CONTAINING PROTEIN"/>
    <property type="match status" value="1"/>
</dbReference>
<feature type="compositionally biased region" description="Pro residues" evidence="2">
    <location>
        <begin position="100"/>
        <end position="117"/>
    </location>
</feature>
<name>A0ABQ7MDP6_BRACM</name>
<dbReference type="Pfam" id="PF03078">
    <property type="entry name" value="ATHILA"/>
    <property type="match status" value="1"/>
</dbReference>
<feature type="domain" description="CCHC-type" evidence="3">
    <location>
        <begin position="249"/>
        <end position="263"/>
    </location>
</feature>
<dbReference type="PROSITE" id="PS50158">
    <property type="entry name" value="ZF_CCHC"/>
    <property type="match status" value="2"/>
</dbReference>
<evidence type="ECO:0000256" key="2">
    <source>
        <dbReference type="SAM" id="MobiDB-lite"/>
    </source>
</evidence>
<dbReference type="Pfam" id="PF00098">
    <property type="entry name" value="zf-CCHC"/>
    <property type="match status" value="1"/>
</dbReference>
<dbReference type="InterPro" id="IPR001878">
    <property type="entry name" value="Znf_CCHC"/>
</dbReference>
<dbReference type="Proteomes" id="UP000823674">
    <property type="component" value="Chromosome A05"/>
</dbReference>
<feature type="region of interest" description="Disordered" evidence="2">
    <location>
        <begin position="851"/>
        <end position="903"/>
    </location>
</feature>
<evidence type="ECO:0000313" key="5">
    <source>
        <dbReference type="Proteomes" id="UP000823674"/>
    </source>
</evidence>
<keyword evidence="1" id="KW-0862">Zinc</keyword>
<dbReference type="SUPFAM" id="SSF57756">
    <property type="entry name" value="Retrovirus zinc finger-like domains"/>
    <property type="match status" value="1"/>
</dbReference>
<gene>
    <name evidence="4" type="primary">A05g502830.1_BraROA</name>
    <name evidence="4" type="ORF">IGI04_018687</name>
</gene>
<feature type="compositionally biased region" description="Polar residues" evidence="2">
    <location>
        <begin position="40"/>
        <end position="62"/>
    </location>
</feature>
<evidence type="ECO:0000313" key="4">
    <source>
        <dbReference type="EMBL" id="KAG5396873.1"/>
    </source>
</evidence>
<dbReference type="Gene3D" id="4.10.60.10">
    <property type="entry name" value="Zinc finger, CCHC-type"/>
    <property type="match status" value="1"/>
</dbReference>
<accession>A0ABQ7MDP6</accession>
<feature type="compositionally biased region" description="Basic and acidic residues" evidence="2">
    <location>
        <begin position="883"/>
        <end position="895"/>
    </location>
</feature>
<feature type="region of interest" description="Disordered" evidence="2">
    <location>
        <begin position="1"/>
        <end position="66"/>
    </location>
</feature>
<proteinExistence type="predicted"/>
<feature type="region of interest" description="Disordered" evidence="2">
    <location>
        <begin position="170"/>
        <end position="218"/>
    </location>
</feature>
<keyword evidence="1" id="KW-0863">Zinc-finger</keyword>
<evidence type="ECO:0000259" key="3">
    <source>
        <dbReference type="PROSITE" id="PS50158"/>
    </source>
</evidence>
<evidence type="ECO:0000256" key="1">
    <source>
        <dbReference type="PROSITE-ProRule" id="PRU00047"/>
    </source>
</evidence>